<comment type="caution">
    <text evidence="1">The sequence shown here is derived from an EMBL/GenBank/DDBJ whole genome shotgun (WGS) entry which is preliminary data.</text>
</comment>
<name>A0AAD5JKF8_9FUNG</name>
<sequence length="201" mass="22134">MIQVAIIPADHTGNIYSFLRPLINELRVLEDGGMRVNCGNSSIHVKVHCLLASGDIIGVQELIHHKGCMSLYGCQQCRIQSVREISPAGRGYGRYYTGTIRMSAARTDDEFREEFGIDKTNDFAQLKSFHGYSFFGLDELHLIGANVTKKLWQMISRDFDTVVNTTIQLPNRACSAIGNAIVASSATLPSGVFEGSFRGNS</sequence>
<dbReference type="AlphaFoldDB" id="A0AAD5JKF8"/>
<dbReference type="EMBL" id="JAIXMP010000068">
    <property type="protein sequence ID" value="KAI9243657.1"/>
    <property type="molecule type" value="Genomic_DNA"/>
</dbReference>
<organism evidence="1 2">
    <name type="scientific">Phascolomyces articulosus</name>
    <dbReference type="NCBI Taxonomy" id="60185"/>
    <lineage>
        <taxon>Eukaryota</taxon>
        <taxon>Fungi</taxon>
        <taxon>Fungi incertae sedis</taxon>
        <taxon>Mucoromycota</taxon>
        <taxon>Mucoromycotina</taxon>
        <taxon>Mucoromycetes</taxon>
        <taxon>Mucorales</taxon>
        <taxon>Lichtheimiaceae</taxon>
        <taxon>Phascolomyces</taxon>
    </lineage>
</organism>
<evidence type="ECO:0000313" key="2">
    <source>
        <dbReference type="Proteomes" id="UP001209540"/>
    </source>
</evidence>
<dbReference type="Proteomes" id="UP001209540">
    <property type="component" value="Unassembled WGS sequence"/>
</dbReference>
<keyword evidence="2" id="KW-1185">Reference proteome</keyword>
<accession>A0AAD5JKF8</accession>
<reference evidence="1" key="1">
    <citation type="journal article" date="2022" name="IScience">
        <title>Evolution of zygomycete secretomes and the origins of terrestrial fungal ecologies.</title>
        <authorList>
            <person name="Chang Y."/>
            <person name="Wang Y."/>
            <person name="Mondo S."/>
            <person name="Ahrendt S."/>
            <person name="Andreopoulos W."/>
            <person name="Barry K."/>
            <person name="Beard J."/>
            <person name="Benny G.L."/>
            <person name="Blankenship S."/>
            <person name="Bonito G."/>
            <person name="Cuomo C."/>
            <person name="Desiro A."/>
            <person name="Gervers K.A."/>
            <person name="Hundley H."/>
            <person name="Kuo A."/>
            <person name="LaButti K."/>
            <person name="Lang B.F."/>
            <person name="Lipzen A."/>
            <person name="O'Donnell K."/>
            <person name="Pangilinan J."/>
            <person name="Reynolds N."/>
            <person name="Sandor L."/>
            <person name="Smith M.E."/>
            <person name="Tsang A."/>
            <person name="Grigoriev I.V."/>
            <person name="Stajich J.E."/>
            <person name="Spatafora J.W."/>
        </authorList>
    </citation>
    <scope>NUCLEOTIDE SEQUENCE</scope>
    <source>
        <strain evidence="1">RSA 2281</strain>
    </source>
</reference>
<gene>
    <name evidence="1" type="ORF">BDA99DRAFT_448935</name>
</gene>
<proteinExistence type="predicted"/>
<reference evidence="1" key="2">
    <citation type="submission" date="2023-02" db="EMBL/GenBank/DDBJ databases">
        <authorList>
            <consortium name="DOE Joint Genome Institute"/>
            <person name="Mondo S.J."/>
            <person name="Chang Y."/>
            <person name="Wang Y."/>
            <person name="Ahrendt S."/>
            <person name="Andreopoulos W."/>
            <person name="Barry K."/>
            <person name="Beard J."/>
            <person name="Benny G.L."/>
            <person name="Blankenship S."/>
            <person name="Bonito G."/>
            <person name="Cuomo C."/>
            <person name="Desiro A."/>
            <person name="Gervers K.A."/>
            <person name="Hundley H."/>
            <person name="Kuo A."/>
            <person name="LaButti K."/>
            <person name="Lang B.F."/>
            <person name="Lipzen A."/>
            <person name="O'Donnell K."/>
            <person name="Pangilinan J."/>
            <person name="Reynolds N."/>
            <person name="Sandor L."/>
            <person name="Smith M.W."/>
            <person name="Tsang A."/>
            <person name="Grigoriev I.V."/>
            <person name="Stajich J.E."/>
            <person name="Spatafora J.W."/>
        </authorList>
    </citation>
    <scope>NUCLEOTIDE SEQUENCE</scope>
    <source>
        <strain evidence="1">RSA 2281</strain>
    </source>
</reference>
<evidence type="ECO:0000313" key="1">
    <source>
        <dbReference type="EMBL" id="KAI9243657.1"/>
    </source>
</evidence>
<protein>
    <submittedName>
        <fullName evidence="1">Uncharacterized protein</fullName>
    </submittedName>
</protein>